<keyword evidence="4" id="KW-0153">Cholesterol metabolism</keyword>
<evidence type="ECO:0000256" key="1">
    <source>
        <dbReference type="ARBA" id="ARBA00004141"/>
    </source>
</evidence>
<evidence type="ECO:0000256" key="13">
    <source>
        <dbReference type="ARBA" id="ARBA00023136"/>
    </source>
</evidence>
<organism evidence="19 20">
    <name type="scientific">Hibiscus sabdariffa</name>
    <name type="common">roselle</name>
    <dbReference type="NCBI Taxonomy" id="183260"/>
    <lineage>
        <taxon>Eukaryota</taxon>
        <taxon>Viridiplantae</taxon>
        <taxon>Streptophyta</taxon>
        <taxon>Embryophyta</taxon>
        <taxon>Tracheophyta</taxon>
        <taxon>Spermatophyta</taxon>
        <taxon>Magnoliopsida</taxon>
        <taxon>eudicotyledons</taxon>
        <taxon>Gunneridae</taxon>
        <taxon>Pentapetalae</taxon>
        <taxon>rosids</taxon>
        <taxon>malvids</taxon>
        <taxon>Malvales</taxon>
        <taxon>Malvaceae</taxon>
        <taxon>Malvoideae</taxon>
        <taxon>Hibiscus</taxon>
    </lineage>
</organism>
<evidence type="ECO:0000256" key="16">
    <source>
        <dbReference type="ARBA" id="ARBA00038851"/>
    </source>
</evidence>
<evidence type="ECO:0000256" key="2">
    <source>
        <dbReference type="ARBA" id="ARBA00005402"/>
    </source>
</evidence>
<dbReference type="Proteomes" id="UP001396334">
    <property type="component" value="Unassembled WGS sequence"/>
</dbReference>
<comment type="subcellular location">
    <subcellularLocation>
        <location evidence="1">Membrane</location>
        <topology evidence="1">Multi-pass membrane protein</topology>
    </subcellularLocation>
</comment>
<keyword evidence="5" id="KW-0812">Transmembrane</keyword>
<keyword evidence="8" id="KW-0752">Steroid biosynthesis</keyword>
<keyword evidence="9" id="KW-1133">Transmembrane helix</keyword>
<keyword evidence="14" id="KW-1207">Sterol metabolism</keyword>
<feature type="region of interest" description="Disordered" evidence="18">
    <location>
        <begin position="438"/>
        <end position="460"/>
    </location>
</feature>
<evidence type="ECO:0000256" key="9">
    <source>
        <dbReference type="ARBA" id="ARBA00022989"/>
    </source>
</evidence>
<keyword evidence="11" id="KW-0756">Sterol biosynthesis</keyword>
<dbReference type="EC" id="1.3.1.21" evidence="16"/>
<evidence type="ECO:0000256" key="8">
    <source>
        <dbReference type="ARBA" id="ARBA00022955"/>
    </source>
</evidence>
<evidence type="ECO:0000256" key="10">
    <source>
        <dbReference type="ARBA" id="ARBA00023002"/>
    </source>
</evidence>
<keyword evidence="6" id="KW-0152">Cholesterol biosynthesis</keyword>
<dbReference type="Pfam" id="PF01222">
    <property type="entry name" value="ERG4_ERG24"/>
    <property type="match status" value="1"/>
</dbReference>
<evidence type="ECO:0000256" key="14">
    <source>
        <dbReference type="ARBA" id="ARBA00023166"/>
    </source>
</evidence>
<evidence type="ECO:0000313" key="20">
    <source>
        <dbReference type="Proteomes" id="UP001396334"/>
    </source>
</evidence>
<evidence type="ECO:0000256" key="5">
    <source>
        <dbReference type="ARBA" id="ARBA00022692"/>
    </source>
</evidence>
<keyword evidence="12" id="KW-0443">Lipid metabolism</keyword>
<comment type="similarity">
    <text evidence="2">Belongs to the ERG4/ERG24 family.</text>
</comment>
<keyword evidence="3" id="KW-0444">Lipid biosynthesis</keyword>
<comment type="caution">
    <text evidence="19">The sequence shown here is derived from an EMBL/GenBank/DDBJ whole genome shotgun (WGS) entry which is preliminary data.</text>
</comment>
<evidence type="ECO:0000313" key="19">
    <source>
        <dbReference type="EMBL" id="KAK8989360.1"/>
    </source>
</evidence>
<evidence type="ECO:0000256" key="4">
    <source>
        <dbReference type="ARBA" id="ARBA00022548"/>
    </source>
</evidence>
<evidence type="ECO:0000256" key="11">
    <source>
        <dbReference type="ARBA" id="ARBA00023011"/>
    </source>
</evidence>
<reference evidence="19 20" key="1">
    <citation type="journal article" date="2024" name="G3 (Bethesda)">
        <title>Genome assembly of Hibiscus sabdariffa L. provides insights into metabolisms of medicinal natural products.</title>
        <authorList>
            <person name="Kim T."/>
        </authorList>
    </citation>
    <scope>NUCLEOTIDE SEQUENCE [LARGE SCALE GENOMIC DNA]</scope>
    <source>
        <strain evidence="19">TK-2024</strain>
        <tissue evidence="19">Old leaves</tissue>
    </source>
</reference>
<evidence type="ECO:0000256" key="3">
    <source>
        <dbReference type="ARBA" id="ARBA00022516"/>
    </source>
</evidence>
<keyword evidence="20" id="KW-1185">Reference proteome</keyword>
<dbReference type="SUPFAM" id="SSF117281">
    <property type="entry name" value="Kelch motif"/>
    <property type="match status" value="1"/>
</dbReference>
<gene>
    <name evidence="19" type="ORF">V6N11_063792</name>
</gene>
<keyword evidence="13" id="KW-0472">Membrane</keyword>
<evidence type="ECO:0000256" key="7">
    <source>
        <dbReference type="ARBA" id="ARBA00022857"/>
    </source>
</evidence>
<proteinExistence type="inferred from homology"/>
<protein>
    <recommendedName>
        <fullName evidence="16">7-dehydrocholesterol reductase</fullName>
        <ecNumber evidence="16">1.3.1.21</ecNumber>
    </recommendedName>
    <alternativeName>
        <fullName evidence="17">Sterol Delta(7)-reductase</fullName>
    </alternativeName>
</protein>
<evidence type="ECO:0000256" key="6">
    <source>
        <dbReference type="ARBA" id="ARBA00022778"/>
    </source>
</evidence>
<dbReference type="PANTHER" id="PTHR21257:SF38">
    <property type="entry name" value="7-DEHYDROCHOLESTEROL REDUCTASE"/>
    <property type="match status" value="1"/>
</dbReference>
<evidence type="ECO:0000256" key="12">
    <source>
        <dbReference type="ARBA" id="ARBA00023098"/>
    </source>
</evidence>
<keyword evidence="15" id="KW-0753">Steroid metabolism</keyword>
<dbReference type="InterPro" id="IPR001171">
    <property type="entry name" value="ERG24_DHCR-like"/>
</dbReference>
<evidence type="ECO:0000256" key="15">
    <source>
        <dbReference type="ARBA" id="ARBA00023221"/>
    </source>
</evidence>
<accession>A0ABR2PLP6</accession>
<dbReference type="PANTHER" id="PTHR21257">
    <property type="entry name" value="DELTA(14)-STEROL REDUCTASE"/>
    <property type="match status" value="1"/>
</dbReference>
<name>A0ABR2PLP6_9ROSI</name>
<evidence type="ECO:0000256" key="18">
    <source>
        <dbReference type="SAM" id="MobiDB-lite"/>
    </source>
</evidence>
<dbReference type="InterPro" id="IPR015915">
    <property type="entry name" value="Kelch-typ_b-propeller"/>
</dbReference>
<keyword evidence="7" id="KW-0521">NADP</keyword>
<evidence type="ECO:0000256" key="17">
    <source>
        <dbReference type="ARBA" id="ARBA00042688"/>
    </source>
</evidence>
<keyword evidence="10" id="KW-0560">Oxidoreductase</keyword>
<sequence length="460" mass="51383">MSRNSWNHLGLQSADGMLEALPFRVWIREPDWESKMKAFTEDPTRRKHLVRVEWHTLNLKTGEISETLSTMPPDARPSGTAVACGNRLYVLGGLCAADPSCPDLKFDSIHYNNCVFYFDCARPGCGWQRAPPMLVPRRNPSAVAIEGKIYVFGSTPLTECCFAEVFNIHENRWDMLPPPPVSSLDLLCSSDPVLFDHSRSRILVHFSTNHSLYAFSPAPDGGSWECLDTEFWSWANASAIVDDVAYFLFDPISDWGMELYPRIGKSFDIKVFTNCRFGMMSWAVLAVTYCIKQYEANAKVSDSVLVNTTLMLVCVTKFFWWEAGYLNTMDIAHERAGFYICWGCKDKNFAEQVENAKFGGKLHQRLRPPTRQHLGKNQNQPSFNIGMVGFGSAFPLCAGNTSCIFLDCSSSVQPFSAILLCCVFLPSSYSTEPKGMMTGAGPVSSSGARKPAKAQTYANR</sequence>
<dbReference type="EMBL" id="JBBPBN010000056">
    <property type="protein sequence ID" value="KAK8989360.1"/>
    <property type="molecule type" value="Genomic_DNA"/>
</dbReference>
<dbReference type="Gene3D" id="2.120.10.80">
    <property type="entry name" value="Kelch-type beta propeller"/>
    <property type="match status" value="1"/>
</dbReference>